<dbReference type="Proteomes" id="UP001558474">
    <property type="component" value="Unassembled WGS sequence"/>
</dbReference>
<evidence type="ECO:0000313" key="6">
    <source>
        <dbReference type="EMBL" id="MCV7392621.1"/>
    </source>
</evidence>
<reference evidence="7 9" key="3">
    <citation type="submission" date="2024-04" db="EMBL/GenBank/DDBJ databases">
        <title>Genomic Markers of Mycobacteria.</title>
        <authorList>
            <person name="Soliman M.S."/>
            <person name="Elkholy A."/>
            <person name="Soliman N.S."/>
            <person name="Abbas A."/>
            <person name="Khayrat S."/>
            <person name="Shawky S."/>
        </authorList>
    </citation>
    <scope>NUCLEOTIDE SEQUENCE [LARGE SCALE GENOMIC DNA]</scope>
    <source>
        <strain evidence="7 9">Egy-CU-AM5</strain>
    </source>
</reference>
<organism evidence="6 8">
    <name type="scientific">Mycolicibacterium porcinum</name>
    <dbReference type="NCBI Taxonomy" id="39693"/>
    <lineage>
        <taxon>Bacteria</taxon>
        <taxon>Bacillati</taxon>
        <taxon>Actinomycetota</taxon>
        <taxon>Actinomycetes</taxon>
        <taxon>Mycobacteriales</taxon>
        <taxon>Mycobacteriaceae</taxon>
        <taxon>Mycolicibacterium</taxon>
    </lineage>
</organism>
<dbReference type="Pfam" id="PF00440">
    <property type="entry name" value="TetR_N"/>
    <property type="match status" value="1"/>
</dbReference>
<proteinExistence type="predicted"/>
<protein>
    <submittedName>
        <fullName evidence="6">Helix-turn-helix transcriptional regulator</fullName>
    </submittedName>
    <submittedName>
        <fullName evidence="7">TetR/AcrR family transcriptional regulator</fullName>
    </submittedName>
</protein>
<evidence type="ECO:0000256" key="4">
    <source>
        <dbReference type="PROSITE-ProRule" id="PRU00335"/>
    </source>
</evidence>
<evidence type="ECO:0000256" key="2">
    <source>
        <dbReference type="ARBA" id="ARBA00023125"/>
    </source>
</evidence>
<dbReference type="PRINTS" id="PR00455">
    <property type="entry name" value="HTHTETR"/>
</dbReference>
<dbReference type="AlphaFoldDB" id="A0AAW5TDQ2"/>
<dbReference type="GO" id="GO:0000976">
    <property type="term" value="F:transcription cis-regulatory region binding"/>
    <property type="evidence" value="ECO:0007669"/>
    <property type="project" value="TreeGrafter"/>
</dbReference>
<evidence type="ECO:0000256" key="3">
    <source>
        <dbReference type="ARBA" id="ARBA00023163"/>
    </source>
</evidence>
<dbReference type="Gene3D" id="1.10.357.10">
    <property type="entry name" value="Tetracycline Repressor, domain 2"/>
    <property type="match status" value="1"/>
</dbReference>
<dbReference type="SUPFAM" id="SSF48498">
    <property type="entry name" value="Tetracyclin repressor-like, C-terminal domain"/>
    <property type="match status" value="1"/>
</dbReference>
<evidence type="ECO:0000313" key="9">
    <source>
        <dbReference type="Proteomes" id="UP001558474"/>
    </source>
</evidence>
<evidence type="ECO:0000259" key="5">
    <source>
        <dbReference type="PROSITE" id="PS50977"/>
    </source>
</evidence>
<dbReference type="Proteomes" id="UP001141659">
    <property type="component" value="Unassembled WGS sequence"/>
</dbReference>
<dbReference type="PANTHER" id="PTHR30055">
    <property type="entry name" value="HTH-TYPE TRANSCRIPTIONAL REGULATOR RUTR"/>
    <property type="match status" value="1"/>
</dbReference>
<evidence type="ECO:0000256" key="1">
    <source>
        <dbReference type="ARBA" id="ARBA00023015"/>
    </source>
</evidence>
<dbReference type="InterPro" id="IPR009057">
    <property type="entry name" value="Homeodomain-like_sf"/>
</dbReference>
<keyword evidence="2 4" id="KW-0238">DNA-binding</keyword>
<accession>A0AAW5TDQ2</accession>
<dbReference type="RefSeq" id="WP_036442119.1">
    <property type="nucleotide sequence ID" value="NZ_JACKVC010000032.1"/>
</dbReference>
<dbReference type="InterPro" id="IPR050109">
    <property type="entry name" value="HTH-type_TetR-like_transc_reg"/>
</dbReference>
<reference evidence="6" key="2">
    <citation type="journal article" date="2022" name="BMC Genomics">
        <title>Comparative genome analysis of mycobacteria focusing on tRNA and non-coding RNA.</title>
        <authorList>
            <person name="Behra P.R.K."/>
            <person name="Pettersson B.M.F."/>
            <person name="Ramesh M."/>
            <person name="Das S."/>
            <person name="Dasgupta S."/>
            <person name="Kirsebom L.A."/>
        </authorList>
    </citation>
    <scope>NUCLEOTIDE SEQUENCE</scope>
    <source>
        <strain evidence="6">DSM 44242</strain>
    </source>
</reference>
<dbReference type="InterPro" id="IPR036271">
    <property type="entry name" value="Tet_transcr_reg_TetR-rel_C_sf"/>
</dbReference>
<dbReference type="Pfam" id="PF21597">
    <property type="entry name" value="TetR_C_43"/>
    <property type="match status" value="1"/>
</dbReference>
<dbReference type="EMBL" id="JBDLOU010000069">
    <property type="protein sequence ID" value="MEX3741521.1"/>
    <property type="molecule type" value="Genomic_DNA"/>
</dbReference>
<dbReference type="PANTHER" id="PTHR30055:SF234">
    <property type="entry name" value="HTH-TYPE TRANSCRIPTIONAL REGULATOR BETI"/>
    <property type="match status" value="1"/>
</dbReference>
<reference evidence="6" key="1">
    <citation type="submission" date="2020-07" db="EMBL/GenBank/DDBJ databases">
        <authorList>
            <person name="Pettersson B.M.F."/>
            <person name="Behra P.R.K."/>
            <person name="Ramesh M."/>
            <person name="Das S."/>
            <person name="Dasgupta S."/>
            <person name="Kirsebom L.A."/>
        </authorList>
    </citation>
    <scope>NUCLEOTIDE SEQUENCE</scope>
    <source>
        <strain evidence="6">DSM 44242</strain>
    </source>
</reference>
<keyword evidence="3" id="KW-0804">Transcription</keyword>
<name>A0AAW5TDQ2_9MYCO</name>
<evidence type="ECO:0000313" key="7">
    <source>
        <dbReference type="EMBL" id="MEX3741521.1"/>
    </source>
</evidence>
<dbReference type="InterPro" id="IPR001647">
    <property type="entry name" value="HTH_TetR"/>
</dbReference>
<dbReference type="PROSITE" id="PS50977">
    <property type="entry name" value="HTH_TETR_2"/>
    <property type="match status" value="1"/>
</dbReference>
<dbReference type="SUPFAM" id="SSF46689">
    <property type="entry name" value="Homeodomain-like"/>
    <property type="match status" value="1"/>
</dbReference>
<evidence type="ECO:0000313" key="8">
    <source>
        <dbReference type="Proteomes" id="UP001141659"/>
    </source>
</evidence>
<sequence length="185" mass="19555">MRADAARNRARVLEVAYETFAADGLSVPIDEIARRAGVGAGTVYRHFPTKEALFQAVIAERIRGVVEEGRTLLAEADPADAMFAFLRSMVLQWGAADRGLVDALAGSGIDVNSVVPEAEEEYLSVLGDLLAAGQKAGTVRDDVTVADVKALLVGCQAMQSYNDDVAERVTSVVFDGLRAGVASAK</sequence>
<dbReference type="GO" id="GO:0003700">
    <property type="term" value="F:DNA-binding transcription factor activity"/>
    <property type="evidence" value="ECO:0007669"/>
    <property type="project" value="TreeGrafter"/>
</dbReference>
<feature type="domain" description="HTH tetR-type" evidence="5">
    <location>
        <begin position="6"/>
        <end position="65"/>
    </location>
</feature>
<gene>
    <name evidence="7" type="ORF">ABFW12_25150</name>
    <name evidence="6" type="ORF">H5P34_31685</name>
</gene>
<keyword evidence="9" id="KW-1185">Reference proteome</keyword>
<keyword evidence="1" id="KW-0805">Transcription regulation</keyword>
<comment type="caution">
    <text evidence="6">The sequence shown here is derived from an EMBL/GenBank/DDBJ whole genome shotgun (WGS) entry which is preliminary data.</text>
</comment>
<feature type="DNA-binding region" description="H-T-H motif" evidence="4">
    <location>
        <begin position="28"/>
        <end position="47"/>
    </location>
</feature>
<dbReference type="InterPro" id="IPR049445">
    <property type="entry name" value="TetR_SbtR-like_C"/>
</dbReference>
<dbReference type="EMBL" id="JACKVC010000032">
    <property type="protein sequence ID" value="MCV7392621.1"/>
    <property type="molecule type" value="Genomic_DNA"/>
</dbReference>